<dbReference type="Pfam" id="PF00078">
    <property type="entry name" value="RVT_1"/>
    <property type="match status" value="1"/>
</dbReference>
<keyword evidence="4" id="KW-0255">Endonuclease</keyword>
<dbReference type="SUPFAM" id="SSF50630">
    <property type="entry name" value="Acid proteases"/>
    <property type="match status" value="1"/>
</dbReference>
<feature type="compositionally biased region" description="Basic and acidic residues" evidence="7">
    <location>
        <begin position="292"/>
        <end position="304"/>
    </location>
</feature>
<dbReference type="GO" id="GO:0016779">
    <property type="term" value="F:nucleotidyltransferase activity"/>
    <property type="evidence" value="ECO:0007669"/>
    <property type="project" value="UniProtKB-KW"/>
</dbReference>
<keyword evidence="6" id="KW-0175">Coiled coil</keyword>
<dbReference type="PROSITE" id="PS50994">
    <property type="entry name" value="INTEGRASE"/>
    <property type="match status" value="1"/>
</dbReference>
<dbReference type="SUPFAM" id="SSF56672">
    <property type="entry name" value="DNA/RNA polymerases"/>
    <property type="match status" value="1"/>
</dbReference>
<dbReference type="PANTHER" id="PTHR37984">
    <property type="entry name" value="PROTEIN CBG26694"/>
    <property type="match status" value="1"/>
</dbReference>
<accession>A0A2N9FXW0</accession>
<evidence type="ECO:0000256" key="1">
    <source>
        <dbReference type="ARBA" id="ARBA00022679"/>
    </source>
</evidence>
<feature type="compositionally biased region" description="Polar residues" evidence="7">
    <location>
        <begin position="157"/>
        <end position="175"/>
    </location>
</feature>
<dbReference type="InterPro" id="IPR001584">
    <property type="entry name" value="Integrase_cat-core"/>
</dbReference>
<dbReference type="InterPro" id="IPR043502">
    <property type="entry name" value="DNA/RNA_pol_sf"/>
</dbReference>
<organism evidence="9">
    <name type="scientific">Fagus sylvatica</name>
    <name type="common">Beechnut</name>
    <dbReference type="NCBI Taxonomy" id="28930"/>
    <lineage>
        <taxon>Eukaryota</taxon>
        <taxon>Viridiplantae</taxon>
        <taxon>Streptophyta</taxon>
        <taxon>Embryophyta</taxon>
        <taxon>Tracheophyta</taxon>
        <taxon>Spermatophyta</taxon>
        <taxon>Magnoliopsida</taxon>
        <taxon>eudicotyledons</taxon>
        <taxon>Gunneridae</taxon>
        <taxon>Pentapetalae</taxon>
        <taxon>rosids</taxon>
        <taxon>fabids</taxon>
        <taxon>Fagales</taxon>
        <taxon>Fagaceae</taxon>
        <taxon>Fagus</taxon>
    </lineage>
</organism>
<dbReference type="InterPro" id="IPR036397">
    <property type="entry name" value="RNaseH_sf"/>
</dbReference>
<dbReference type="GO" id="GO:0015074">
    <property type="term" value="P:DNA integration"/>
    <property type="evidence" value="ECO:0007669"/>
    <property type="project" value="InterPro"/>
</dbReference>
<evidence type="ECO:0000256" key="4">
    <source>
        <dbReference type="ARBA" id="ARBA00022759"/>
    </source>
</evidence>
<dbReference type="CDD" id="cd01647">
    <property type="entry name" value="RT_LTR"/>
    <property type="match status" value="1"/>
</dbReference>
<dbReference type="EMBL" id="OIVN01001279">
    <property type="protein sequence ID" value="SPC92078.1"/>
    <property type="molecule type" value="Genomic_DNA"/>
</dbReference>
<dbReference type="InterPro" id="IPR050951">
    <property type="entry name" value="Retrovirus_Pol_polyprotein"/>
</dbReference>
<protein>
    <recommendedName>
        <fullName evidence="8">Integrase catalytic domain-containing protein</fullName>
    </recommendedName>
</protein>
<keyword evidence="4" id="KW-0378">Hydrolase</keyword>
<dbReference type="Pfam" id="PF17919">
    <property type="entry name" value="RT_RNaseH_2"/>
    <property type="match status" value="1"/>
</dbReference>
<feature type="region of interest" description="Disordered" evidence="7">
    <location>
        <begin position="282"/>
        <end position="311"/>
    </location>
</feature>
<dbReference type="CDD" id="cd00303">
    <property type="entry name" value="retropepsin_like"/>
    <property type="match status" value="1"/>
</dbReference>
<dbReference type="GO" id="GO:0004519">
    <property type="term" value="F:endonuclease activity"/>
    <property type="evidence" value="ECO:0007669"/>
    <property type="project" value="UniProtKB-KW"/>
</dbReference>
<evidence type="ECO:0000256" key="6">
    <source>
        <dbReference type="SAM" id="Coils"/>
    </source>
</evidence>
<dbReference type="InterPro" id="IPR021109">
    <property type="entry name" value="Peptidase_aspartic_dom_sf"/>
</dbReference>
<feature type="compositionally biased region" description="Polar residues" evidence="7">
    <location>
        <begin position="35"/>
        <end position="52"/>
    </location>
</feature>
<gene>
    <name evidence="9" type="ORF">FSB_LOCUS19960</name>
</gene>
<keyword evidence="5" id="KW-0511">Multifunctional enzyme</keyword>
<evidence type="ECO:0000256" key="3">
    <source>
        <dbReference type="ARBA" id="ARBA00022722"/>
    </source>
</evidence>
<keyword evidence="1" id="KW-0808">Transferase</keyword>
<reference evidence="9" key="1">
    <citation type="submission" date="2018-02" db="EMBL/GenBank/DDBJ databases">
        <authorList>
            <person name="Cohen D.B."/>
            <person name="Kent A.D."/>
        </authorList>
    </citation>
    <scope>NUCLEOTIDE SEQUENCE</scope>
</reference>
<evidence type="ECO:0000256" key="2">
    <source>
        <dbReference type="ARBA" id="ARBA00022695"/>
    </source>
</evidence>
<dbReference type="Gene3D" id="3.30.420.10">
    <property type="entry name" value="Ribonuclease H-like superfamily/Ribonuclease H"/>
    <property type="match status" value="1"/>
</dbReference>
<feature type="coiled-coil region" evidence="6">
    <location>
        <begin position="212"/>
        <end position="246"/>
    </location>
</feature>
<proteinExistence type="predicted"/>
<keyword evidence="2" id="KW-0548">Nucleotidyltransferase</keyword>
<evidence type="ECO:0000256" key="7">
    <source>
        <dbReference type="SAM" id="MobiDB-lite"/>
    </source>
</evidence>
<dbReference type="PANTHER" id="PTHR37984:SF5">
    <property type="entry name" value="PROTEIN NYNRIN-LIKE"/>
    <property type="match status" value="1"/>
</dbReference>
<dbReference type="InterPro" id="IPR012337">
    <property type="entry name" value="RNaseH-like_sf"/>
</dbReference>
<dbReference type="Gene3D" id="3.30.70.270">
    <property type="match status" value="1"/>
</dbReference>
<dbReference type="Gene3D" id="3.10.10.10">
    <property type="entry name" value="HIV Type 1 Reverse Transcriptase, subunit A, domain 1"/>
    <property type="match status" value="1"/>
</dbReference>
<evidence type="ECO:0000313" key="9">
    <source>
        <dbReference type="EMBL" id="SPC92078.1"/>
    </source>
</evidence>
<evidence type="ECO:0000259" key="8">
    <source>
        <dbReference type="PROSITE" id="PS50994"/>
    </source>
</evidence>
<keyword evidence="3" id="KW-0540">Nuclease</keyword>
<dbReference type="CDD" id="cd09274">
    <property type="entry name" value="RNase_HI_RT_Ty3"/>
    <property type="match status" value="1"/>
</dbReference>
<dbReference type="InterPro" id="IPR000477">
    <property type="entry name" value="RT_dom"/>
</dbReference>
<evidence type="ECO:0000256" key="5">
    <source>
        <dbReference type="ARBA" id="ARBA00023268"/>
    </source>
</evidence>
<dbReference type="Gene3D" id="2.40.70.10">
    <property type="entry name" value="Acid Proteases"/>
    <property type="match status" value="1"/>
</dbReference>
<name>A0A2N9FXW0_FAGSY</name>
<feature type="domain" description="Integrase catalytic" evidence="8">
    <location>
        <begin position="917"/>
        <end position="1084"/>
    </location>
</feature>
<dbReference type="GO" id="GO:0003676">
    <property type="term" value="F:nucleic acid binding"/>
    <property type="evidence" value="ECO:0007669"/>
    <property type="project" value="InterPro"/>
</dbReference>
<feature type="region of interest" description="Disordered" evidence="7">
    <location>
        <begin position="153"/>
        <end position="187"/>
    </location>
</feature>
<dbReference type="SUPFAM" id="SSF53098">
    <property type="entry name" value="Ribonuclease H-like"/>
    <property type="match status" value="1"/>
</dbReference>
<dbReference type="AlphaFoldDB" id="A0A2N9FXW0"/>
<dbReference type="Gene3D" id="3.10.20.370">
    <property type="match status" value="1"/>
</dbReference>
<sequence length="1232" mass="140863">MMCNGEFLQKDHDEAIEYLIHLAEKAHTWTGPSAIESTNRSRPHTSTSSSGGIYQLKEEDGLKAQIAQLTKEIETLKMRGTSDTKQGYQVEVHEECSVCHDPEHPTKDCPMLPSVVWFFEEHCGAIGNFWKLFSPYSETYYLGWRNHPNFGWKNDTHSSQQPPMPQRSFSQSYPSQHAPPPQQFTPTYVPHQTQQQFLSSSNSLESTIHAFLEAQSKTNQKHDALLNQLAEENKEMKSHISKLTNALTVNEKGKFPSLPQIPQGQHMAQGSQNKKNVEHVNEVTTRSGKNVDSPHIEEQEKSSDNVDLPTTSEPLTRPIFVPFPQALKASRKLDFSPEILENLRQVRINLPLLHVIKQVPSYAKILKDLCTMKRKHNVKKIAFLTKQALLDLGASVNLMPYSVYLQLGLGELKPTMVVLQLADRSVKTPKGIVEDVLVQIDKFYYPVDFLILETESVVHVNSKIPIILGRPFLATANALINCRNGLMKLSFGHMTLEVNIFNIGKQIFEDEECEVVNWIDAVVQEQFTETYHSDPLDFCLLNFSDSDSSISSDIANVCSLLDSQVMELNCWKPRFEELPKSENKALPSSGAIPKLELKQLPSMLKYAFLESSDTFLVVISSVLNMDQEGVTVVKNEHGELVPTKLVTGWQMCIDYRKLNTATRKDHFPLPFIDQVLERVAGHSFYCFLDSYSGYYQIEIDLEDQDKTTFTCPFGTYAFRRMSFGLCNAPTTFQRCMMSIFSDMVGEFMEVFMDDLSVFGDSFDGCLENLGKVLARCEEKNLVLNWEKCHFMDAPFIWTEACQEAFAKLIDKLTSAPIMRSLDWSLPFELICDASDYAIGAVLGQRKDNKPYVIYYASRTLNCAQMNYTTTEKELLAIVFALNKFCASLIGSPIVVFTDHATLKTCERCQKLGAISRRNMMPLNLILVIEIFDCWGIDFMGPFPPSFGNLYILVAVDYVSKWVEAVACKKNDHRTIVKFLKENVLSRFGTPRAIISDQGTHFCNKPFESLMLKYGVIHKVVTSYHSQTSGQAELANREIKQILEKMVSPDRKDWSLRLLDALWAYRTAFKTLLGMSPYRLVFGKPCHLSVELEHKAYWAIKVFNFDLDEAGKLRKLQLNELEELRNDAYETSKIYKAKMKIFHDKRILRKTFEVNQKVYLYDSRLHKHPGKLRSRWDGPYVVKRVFENGAIEVEDPRDGWIFKVNGQRLKPILDRFMSKEETISLEDPVYRDE</sequence>
<dbReference type="InterPro" id="IPR043128">
    <property type="entry name" value="Rev_trsase/Diguanyl_cyclase"/>
</dbReference>
<feature type="region of interest" description="Disordered" evidence="7">
    <location>
        <begin position="31"/>
        <end position="54"/>
    </location>
</feature>
<dbReference type="Pfam" id="PF00665">
    <property type="entry name" value="rve"/>
    <property type="match status" value="1"/>
</dbReference>
<dbReference type="FunFam" id="3.10.20.370:FF:000001">
    <property type="entry name" value="Retrovirus-related Pol polyprotein from transposon 17.6-like protein"/>
    <property type="match status" value="1"/>
</dbReference>
<dbReference type="InterPro" id="IPR041577">
    <property type="entry name" value="RT_RNaseH_2"/>
</dbReference>